<dbReference type="GO" id="GO:0004708">
    <property type="term" value="F:MAP kinase kinase activity"/>
    <property type="evidence" value="ECO:0007669"/>
    <property type="project" value="UniProtKB-EC"/>
</dbReference>
<feature type="domain" description="Protein kinase" evidence="15">
    <location>
        <begin position="96"/>
        <end position="388"/>
    </location>
</feature>
<dbReference type="PANTHER" id="PTHR47448:SF1">
    <property type="entry name" value="SERINE_THREONINE-PROTEIN KINASE STE7 HOMOLOG"/>
    <property type="match status" value="1"/>
</dbReference>
<evidence type="ECO:0000256" key="2">
    <source>
        <dbReference type="ARBA" id="ARBA00022679"/>
    </source>
</evidence>
<feature type="binding site" evidence="12">
    <location>
        <position position="125"/>
    </location>
    <ligand>
        <name>ATP</name>
        <dbReference type="ChEBI" id="CHEBI:30616"/>
    </ligand>
</feature>
<evidence type="ECO:0000256" key="7">
    <source>
        <dbReference type="ARBA" id="ARBA00038035"/>
    </source>
</evidence>
<dbReference type="InterPro" id="IPR050915">
    <property type="entry name" value="MAP_kinase_kinase"/>
</dbReference>
<proteinExistence type="evidence at transcript level"/>
<evidence type="ECO:0000256" key="9">
    <source>
        <dbReference type="ARBA" id="ARBA00049014"/>
    </source>
</evidence>
<keyword evidence="5 12" id="KW-0067">ATP-binding</keyword>
<organism evidence="16">
    <name type="scientific">Dugesia japonica</name>
    <name type="common">Planarian</name>
    <dbReference type="NCBI Taxonomy" id="6161"/>
    <lineage>
        <taxon>Eukaryota</taxon>
        <taxon>Metazoa</taxon>
        <taxon>Spiralia</taxon>
        <taxon>Lophotrochozoa</taxon>
        <taxon>Platyhelminthes</taxon>
        <taxon>Rhabditophora</taxon>
        <taxon>Seriata</taxon>
        <taxon>Tricladida</taxon>
        <taxon>Continenticola</taxon>
        <taxon>Geoplanoidea</taxon>
        <taxon>Dugesiidae</taxon>
        <taxon>Dugesia</taxon>
    </lineage>
</organism>
<evidence type="ECO:0000256" key="13">
    <source>
        <dbReference type="RuleBase" id="RU000304"/>
    </source>
</evidence>
<evidence type="ECO:0000256" key="5">
    <source>
        <dbReference type="ARBA" id="ARBA00022840"/>
    </source>
</evidence>
<evidence type="ECO:0000256" key="6">
    <source>
        <dbReference type="ARBA" id="ARBA00023137"/>
    </source>
</evidence>
<dbReference type="GO" id="GO:0005524">
    <property type="term" value="F:ATP binding"/>
    <property type="evidence" value="ECO:0007669"/>
    <property type="project" value="UniProtKB-UniRule"/>
</dbReference>
<keyword evidence="4 16" id="KW-0418">Kinase</keyword>
<dbReference type="PROSITE" id="PS00107">
    <property type="entry name" value="PROTEIN_KINASE_ATP"/>
    <property type="match status" value="1"/>
</dbReference>
<comment type="catalytic activity">
    <reaction evidence="11">
        <text>L-tyrosyl-[protein] + ATP = O-phospho-L-tyrosyl-[protein] + ADP + H(+)</text>
        <dbReference type="Rhea" id="RHEA:10596"/>
        <dbReference type="Rhea" id="RHEA-COMP:10136"/>
        <dbReference type="Rhea" id="RHEA-COMP:20101"/>
        <dbReference type="ChEBI" id="CHEBI:15378"/>
        <dbReference type="ChEBI" id="CHEBI:30616"/>
        <dbReference type="ChEBI" id="CHEBI:46858"/>
        <dbReference type="ChEBI" id="CHEBI:61978"/>
        <dbReference type="ChEBI" id="CHEBI:456216"/>
        <dbReference type="EC" id="2.7.12.2"/>
    </reaction>
</comment>
<dbReference type="Gene3D" id="1.10.510.10">
    <property type="entry name" value="Transferase(Phosphotransferase) domain 1"/>
    <property type="match status" value="1"/>
</dbReference>
<keyword evidence="2" id="KW-0808">Transferase</keyword>
<evidence type="ECO:0000259" key="15">
    <source>
        <dbReference type="PROSITE" id="PS50011"/>
    </source>
</evidence>
<comment type="similarity">
    <text evidence="7">Belongs to the protein kinase superfamily. STE Ser/Thr protein kinase family. MAP kinase kinase subfamily.</text>
</comment>
<name>A0A193PCD6_DUGJA</name>
<accession>A0A193PCD6</accession>
<keyword evidence="3 12" id="KW-0547">Nucleotide-binding</keyword>
<dbReference type="SMART" id="SM00220">
    <property type="entry name" value="S_TKc"/>
    <property type="match status" value="1"/>
</dbReference>
<comment type="catalytic activity">
    <reaction evidence="10">
        <text>L-threonyl-[protein] + ATP = O-phospho-L-threonyl-[protein] + ADP + H(+)</text>
        <dbReference type="Rhea" id="RHEA:46608"/>
        <dbReference type="Rhea" id="RHEA-COMP:11060"/>
        <dbReference type="Rhea" id="RHEA-COMP:11605"/>
        <dbReference type="ChEBI" id="CHEBI:15378"/>
        <dbReference type="ChEBI" id="CHEBI:30013"/>
        <dbReference type="ChEBI" id="CHEBI:30616"/>
        <dbReference type="ChEBI" id="CHEBI:61977"/>
        <dbReference type="ChEBI" id="CHEBI:456216"/>
        <dbReference type="EC" id="2.7.12.2"/>
    </reaction>
</comment>
<dbReference type="PROSITE" id="PS00108">
    <property type="entry name" value="PROTEIN_KINASE_ST"/>
    <property type="match status" value="1"/>
</dbReference>
<evidence type="ECO:0000256" key="8">
    <source>
        <dbReference type="ARBA" id="ARBA00038999"/>
    </source>
</evidence>
<dbReference type="InterPro" id="IPR008271">
    <property type="entry name" value="Ser/Thr_kinase_AS"/>
</dbReference>
<feature type="region of interest" description="Disordered" evidence="14">
    <location>
        <begin position="1"/>
        <end position="39"/>
    </location>
</feature>
<reference evidence="16" key="1">
    <citation type="submission" date="2015-12" db="EMBL/GenBank/DDBJ databases">
        <title>A simple blood-feeding method for live imaging of gut tube remodeling in regenerating planarians.</title>
        <authorList>
            <person name="Hosoda K."/>
            <person name="Morimoto M."/>
            <person name="Motoishi M."/>
            <person name="Nishimura O."/>
            <person name="Agata K."/>
            <person name="Umesono Y."/>
        </authorList>
    </citation>
    <scope>NUCLEOTIDE SEQUENCE</scope>
</reference>
<dbReference type="SUPFAM" id="SSF56112">
    <property type="entry name" value="Protein kinase-like (PK-like)"/>
    <property type="match status" value="1"/>
</dbReference>
<comment type="catalytic activity">
    <reaction evidence="9">
        <text>L-seryl-[protein] + ATP = O-phospho-L-seryl-[protein] + ADP + H(+)</text>
        <dbReference type="Rhea" id="RHEA:17989"/>
        <dbReference type="Rhea" id="RHEA-COMP:9863"/>
        <dbReference type="Rhea" id="RHEA-COMP:11604"/>
        <dbReference type="ChEBI" id="CHEBI:15378"/>
        <dbReference type="ChEBI" id="CHEBI:29999"/>
        <dbReference type="ChEBI" id="CHEBI:30616"/>
        <dbReference type="ChEBI" id="CHEBI:83421"/>
        <dbReference type="ChEBI" id="CHEBI:456216"/>
        <dbReference type="EC" id="2.7.12.2"/>
    </reaction>
</comment>
<dbReference type="GO" id="GO:0004674">
    <property type="term" value="F:protein serine/threonine kinase activity"/>
    <property type="evidence" value="ECO:0007669"/>
    <property type="project" value="UniProtKB-KW"/>
</dbReference>
<evidence type="ECO:0000256" key="11">
    <source>
        <dbReference type="ARBA" id="ARBA00051693"/>
    </source>
</evidence>
<dbReference type="EMBL" id="LC103168">
    <property type="protein sequence ID" value="BAV14139.1"/>
    <property type="molecule type" value="mRNA"/>
</dbReference>
<dbReference type="InterPro" id="IPR011009">
    <property type="entry name" value="Kinase-like_dom_sf"/>
</dbReference>
<evidence type="ECO:0000256" key="3">
    <source>
        <dbReference type="ARBA" id="ARBA00022741"/>
    </source>
</evidence>
<dbReference type="InterPro" id="IPR000719">
    <property type="entry name" value="Prot_kinase_dom"/>
</dbReference>
<evidence type="ECO:0000256" key="10">
    <source>
        <dbReference type="ARBA" id="ARBA00049299"/>
    </source>
</evidence>
<dbReference type="PROSITE" id="PS50011">
    <property type="entry name" value="PROTEIN_KINASE_DOM"/>
    <property type="match status" value="1"/>
</dbReference>
<evidence type="ECO:0000256" key="14">
    <source>
        <dbReference type="SAM" id="MobiDB-lite"/>
    </source>
</evidence>
<evidence type="ECO:0000256" key="1">
    <source>
        <dbReference type="ARBA" id="ARBA00022527"/>
    </source>
</evidence>
<dbReference type="Gene3D" id="3.30.200.20">
    <property type="entry name" value="Phosphorylase Kinase, domain 1"/>
    <property type="match status" value="1"/>
</dbReference>
<evidence type="ECO:0000256" key="4">
    <source>
        <dbReference type="ARBA" id="ARBA00022777"/>
    </source>
</evidence>
<dbReference type="AlphaFoldDB" id="A0A193PCD6"/>
<dbReference type="GO" id="GO:0004713">
    <property type="term" value="F:protein tyrosine kinase activity"/>
    <property type="evidence" value="ECO:0007669"/>
    <property type="project" value="UniProtKB-KW"/>
</dbReference>
<dbReference type="PANTHER" id="PTHR47448">
    <property type="entry name" value="DUAL SPECIFICITY MITOGEN-ACTIVATED PROTEIN KINASE KINASE DSOR1-LIKE PROTEIN"/>
    <property type="match status" value="1"/>
</dbReference>
<evidence type="ECO:0000256" key="12">
    <source>
        <dbReference type="PROSITE-ProRule" id="PRU10141"/>
    </source>
</evidence>
<sequence length="425" mass="48089">MSKNKLGLKILPATNREEDENNDNVDNHTASKPISRKHPPLRISFISSNRVSTGPMDVEEIQKKLESQKLDDTQRQKLFEFVAKKKNISELSADDFEFIAELGKGNGGVVSKVRYKPTNLIMARKNIHLEIKPAVKAQIIRELQVLHDCNSPYIVGYFGAFFSDGDISFCMEYMNAGSLDLVMKNAGRLPEPIVAKITISVVNGLIYLREELDIIHRDVKPSNILVNSDGEVKLCDFGVSGQLIDSMANSFVGTRSYMAPERLIGEEYNVRSDVWSLGLSLIELATGRYPIPPAKEEDFHSTFSQDRQVNLAEHLDAALYGKKLKAMQVSDSNNMAIFELLAYIVDYPPPRVPEFCFSNDFITFVHSCLQENALDRPRLESLLTYNFLLNPDKYLEQSQKKYDFSSIEVSFYLRNLLHGLSNDVM</sequence>
<dbReference type="InterPro" id="IPR017441">
    <property type="entry name" value="Protein_kinase_ATP_BS"/>
</dbReference>
<keyword evidence="1 13" id="KW-0723">Serine/threonine-protein kinase</keyword>
<dbReference type="Pfam" id="PF00069">
    <property type="entry name" value="Pkinase"/>
    <property type="match status" value="1"/>
</dbReference>
<evidence type="ECO:0000313" key="16">
    <source>
        <dbReference type="EMBL" id="BAV14139.1"/>
    </source>
</evidence>
<protein>
    <recommendedName>
        <fullName evidence="8">mitogen-activated protein kinase kinase</fullName>
        <ecNumber evidence="8">2.7.12.2</ecNumber>
    </recommendedName>
</protein>
<dbReference type="EC" id="2.7.12.2" evidence="8"/>
<keyword evidence="6" id="KW-0829">Tyrosine-protein kinase</keyword>
<dbReference type="FunFam" id="3.30.200.20:FF:000040">
    <property type="entry name" value="Dual specificity mitogen-activated protein kinase kinase"/>
    <property type="match status" value="1"/>
</dbReference>